<evidence type="ECO:0000256" key="7">
    <source>
        <dbReference type="ARBA" id="ARBA00023128"/>
    </source>
</evidence>
<dbReference type="SUPFAM" id="SSF103506">
    <property type="entry name" value="Mitochondrial carrier"/>
    <property type="match status" value="1"/>
</dbReference>
<keyword evidence="3 10" id="KW-0813">Transport</keyword>
<evidence type="ECO:0000256" key="6">
    <source>
        <dbReference type="ARBA" id="ARBA00022989"/>
    </source>
</evidence>
<evidence type="ECO:0000256" key="5">
    <source>
        <dbReference type="ARBA" id="ARBA00022737"/>
    </source>
</evidence>
<gene>
    <name evidence="12" type="ORF">PBRASI_LOCUS7017</name>
</gene>
<name>A0A9N9C6H9_9GLOM</name>
<feature type="repeat" description="Solcar" evidence="9">
    <location>
        <begin position="19"/>
        <end position="104"/>
    </location>
</feature>
<feature type="repeat" description="Solcar" evidence="9">
    <location>
        <begin position="216"/>
        <end position="301"/>
    </location>
</feature>
<reference evidence="12" key="1">
    <citation type="submission" date="2021-06" db="EMBL/GenBank/DDBJ databases">
        <authorList>
            <person name="Kallberg Y."/>
            <person name="Tangrot J."/>
            <person name="Rosling A."/>
        </authorList>
    </citation>
    <scope>NUCLEOTIDE SEQUENCE</scope>
    <source>
        <strain evidence="12">BR232B</strain>
    </source>
</reference>
<dbReference type="OrthoDB" id="14252at2759"/>
<dbReference type="AlphaFoldDB" id="A0A9N9C6H9"/>
<feature type="transmembrane region" description="Helical" evidence="11">
    <location>
        <begin position="218"/>
        <end position="237"/>
    </location>
</feature>
<feature type="repeat" description="Solcar" evidence="9">
    <location>
        <begin position="117"/>
        <end position="205"/>
    </location>
</feature>
<dbReference type="InterPro" id="IPR050567">
    <property type="entry name" value="Mitochondrial_Carrier"/>
</dbReference>
<comment type="subcellular location">
    <subcellularLocation>
        <location evidence="1">Mitochondrion membrane</location>
        <topology evidence="1">Multi-pass membrane protein</topology>
    </subcellularLocation>
</comment>
<dbReference type="InterPro" id="IPR018108">
    <property type="entry name" value="MCP_transmembrane"/>
</dbReference>
<evidence type="ECO:0000256" key="8">
    <source>
        <dbReference type="ARBA" id="ARBA00023136"/>
    </source>
</evidence>
<dbReference type="GO" id="GO:0031966">
    <property type="term" value="C:mitochondrial membrane"/>
    <property type="evidence" value="ECO:0007669"/>
    <property type="project" value="UniProtKB-SubCell"/>
</dbReference>
<organism evidence="12 13">
    <name type="scientific">Paraglomus brasilianum</name>
    <dbReference type="NCBI Taxonomy" id="144538"/>
    <lineage>
        <taxon>Eukaryota</taxon>
        <taxon>Fungi</taxon>
        <taxon>Fungi incertae sedis</taxon>
        <taxon>Mucoromycota</taxon>
        <taxon>Glomeromycotina</taxon>
        <taxon>Glomeromycetes</taxon>
        <taxon>Paraglomerales</taxon>
        <taxon>Paraglomeraceae</taxon>
        <taxon>Paraglomus</taxon>
    </lineage>
</organism>
<dbReference type="Gene3D" id="1.50.40.10">
    <property type="entry name" value="Mitochondrial carrier domain"/>
    <property type="match status" value="2"/>
</dbReference>
<evidence type="ECO:0000313" key="12">
    <source>
        <dbReference type="EMBL" id="CAG8588861.1"/>
    </source>
</evidence>
<keyword evidence="4 9" id="KW-0812">Transmembrane</keyword>
<evidence type="ECO:0000256" key="10">
    <source>
        <dbReference type="RuleBase" id="RU000488"/>
    </source>
</evidence>
<dbReference type="GO" id="GO:1902603">
    <property type="term" value="P:carnitine transmembrane transport"/>
    <property type="evidence" value="ECO:0007669"/>
    <property type="project" value="TreeGrafter"/>
</dbReference>
<dbReference type="GO" id="GO:0006839">
    <property type="term" value="P:mitochondrial transport"/>
    <property type="evidence" value="ECO:0007669"/>
    <property type="project" value="TreeGrafter"/>
</dbReference>
<dbReference type="PROSITE" id="PS50920">
    <property type="entry name" value="SOLCAR"/>
    <property type="match status" value="3"/>
</dbReference>
<proteinExistence type="inferred from homology"/>
<sequence>MSTPEETSLEELKGKKQATSGLKSFIAGGFGGISCVLVGHPFDLIKVRLQTAKPGVYNGVLDCARKTVRADGFRGLYRGMVPPLVGVTPVFAVSFWGYNLGKNLVYKFTPNRTSPELSLAEISLAGAFSAAPTTLLMAPMERVKVVLQVQGQEGSTAYKGPVDAIKGIYREGGIRSLFRGTGATLLRDAPGSAAYFFAYEWTKRLLTPKGSKPEDLKVASVLFAGGMAGVAMWTIAIPPDVLKSRLQSAPPGTYSGIWDVFRKTMATDGPKALFKGWGAAMLRAIPANAATFMGYEVSLKVMNLLW</sequence>
<dbReference type="Pfam" id="PF00153">
    <property type="entry name" value="Mito_carr"/>
    <property type="match status" value="3"/>
</dbReference>
<feature type="transmembrane region" description="Helical" evidence="11">
    <location>
        <begin position="75"/>
        <end position="98"/>
    </location>
</feature>
<evidence type="ECO:0000256" key="11">
    <source>
        <dbReference type="SAM" id="Phobius"/>
    </source>
</evidence>
<keyword evidence="13" id="KW-1185">Reference proteome</keyword>
<keyword evidence="7" id="KW-0496">Mitochondrion</keyword>
<dbReference type="GO" id="GO:0015227">
    <property type="term" value="F:O-acyl-L-carnitine transmembrane transporter activity"/>
    <property type="evidence" value="ECO:0007669"/>
    <property type="project" value="TreeGrafter"/>
</dbReference>
<feature type="transmembrane region" description="Helical" evidence="11">
    <location>
        <begin position="118"/>
        <end position="138"/>
    </location>
</feature>
<evidence type="ECO:0000256" key="1">
    <source>
        <dbReference type="ARBA" id="ARBA00004225"/>
    </source>
</evidence>
<keyword evidence="6 11" id="KW-1133">Transmembrane helix</keyword>
<dbReference type="InterPro" id="IPR002067">
    <property type="entry name" value="MCP"/>
</dbReference>
<dbReference type="InterPro" id="IPR023395">
    <property type="entry name" value="MCP_dom_sf"/>
</dbReference>
<dbReference type="EMBL" id="CAJVPI010001012">
    <property type="protein sequence ID" value="CAG8588861.1"/>
    <property type="molecule type" value="Genomic_DNA"/>
</dbReference>
<comment type="caution">
    <text evidence="12">The sequence shown here is derived from an EMBL/GenBank/DDBJ whole genome shotgun (WGS) entry which is preliminary data.</text>
</comment>
<evidence type="ECO:0000256" key="2">
    <source>
        <dbReference type="ARBA" id="ARBA00006375"/>
    </source>
</evidence>
<evidence type="ECO:0000256" key="3">
    <source>
        <dbReference type="ARBA" id="ARBA00022448"/>
    </source>
</evidence>
<evidence type="ECO:0000313" key="13">
    <source>
        <dbReference type="Proteomes" id="UP000789739"/>
    </source>
</evidence>
<evidence type="ECO:0000256" key="9">
    <source>
        <dbReference type="PROSITE-ProRule" id="PRU00282"/>
    </source>
</evidence>
<accession>A0A9N9C6H9</accession>
<dbReference type="PRINTS" id="PR00926">
    <property type="entry name" value="MITOCARRIER"/>
</dbReference>
<keyword evidence="8 9" id="KW-0472">Membrane</keyword>
<dbReference type="Proteomes" id="UP000789739">
    <property type="component" value="Unassembled WGS sequence"/>
</dbReference>
<comment type="similarity">
    <text evidence="2 10">Belongs to the mitochondrial carrier (TC 2.A.29) family.</text>
</comment>
<keyword evidence="5" id="KW-0677">Repeat</keyword>
<protein>
    <submittedName>
        <fullName evidence="12">7185_t:CDS:1</fullName>
    </submittedName>
</protein>
<dbReference type="PANTHER" id="PTHR45624:SF4">
    <property type="entry name" value="CONGESTED-LIKE TRACHEA PROTEIN-RELATED"/>
    <property type="match status" value="1"/>
</dbReference>
<evidence type="ECO:0000256" key="4">
    <source>
        <dbReference type="ARBA" id="ARBA00022692"/>
    </source>
</evidence>
<dbReference type="PANTHER" id="PTHR45624">
    <property type="entry name" value="MITOCHONDRIAL BASIC AMINO ACIDS TRANSPORTER-RELATED"/>
    <property type="match status" value="1"/>
</dbReference>